<dbReference type="InterPro" id="IPR002919">
    <property type="entry name" value="TIL_dom"/>
</dbReference>
<dbReference type="InterPro" id="IPR058753">
    <property type="entry name" value="TIL_OTOGL_Mucin"/>
</dbReference>
<dbReference type="EMBL" id="AFYH01149056">
    <property type="status" value="NOT_ANNOTATED_CDS"/>
    <property type="molecule type" value="Genomic_DNA"/>
</dbReference>
<dbReference type="GO" id="GO:0005615">
    <property type="term" value="C:extracellular space"/>
    <property type="evidence" value="ECO:0007669"/>
    <property type="project" value="TreeGrafter"/>
</dbReference>
<feature type="domain" description="CTCK" evidence="15">
    <location>
        <begin position="2744"/>
        <end position="2832"/>
    </location>
</feature>
<dbReference type="GeneID" id="102356867"/>
<dbReference type="EMBL" id="AFYH01149052">
    <property type="status" value="NOT_ANNOTATED_CDS"/>
    <property type="molecule type" value="Genomic_DNA"/>
</dbReference>
<feature type="domain" description="VWFD" evidence="18">
    <location>
        <begin position="388"/>
        <end position="562"/>
    </location>
</feature>
<dbReference type="InParanoid" id="H3AU92"/>
<reference evidence="20" key="1">
    <citation type="submission" date="2011-08" db="EMBL/GenBank/DDBJ databases">
        <title>The draft genome of Latimeria chalumnae.</title>
        <authorList>
            <person name="Di Palma F."/>
            <person name="Alfoldi J."/>
            <person name="Johnson J."/>
            <person name="Berlin A."/>
            <person name="Gnerre S."/>
            <person name="Jaffe D."/>
            <person name="MacCallum I."/>
            <person name="Young S."/>
            <person name="Walker B.J."/>
            <person name="Lander E."/>
            <person name="Lindblad-Toh K."/>
        </authorList>
    </citation>
    <scope>NUCLEOTIDE SEQUENCE [LARGE SCALE GENOMIC DNA]</scope>
    <source>
        <strain evidence="20">Wild caught</strain>
    </source>
</reference>
<feature type="domain" description="VWFD" evidence="18">
    <location>
        <begin position="867"/>
        <end position="1034"/>
    </location>
</feature>
<dbReference type="EMBL" id="AFYH01149057">
    <property type="status" value="NOT_ANNOTATED_CDS"/>
    <property type="molecule type" value="Genomic_DNA"/>
</dbReference>
<sequence length="2833" mass="313766">MNCYPLRLLMWALMLLSLERLEIMQVEGKEELPVSHCSLFGDYHIQTFDGTFYDFPGDCSYKLAGDCQKRSFSILGDYQNGKRKSISLYLGEYFDIHMLLDGTVIQGDKRISLPYASSGIFVETETGYYKLSSEEYGFTVRIDTSRNVHILLSERHFNKTCGLCGNFNNFAEDDFIAQEDFLAENSYDFANSWALHGAEKPCKRVSPPSKTCNISLWIADEDLMAKCQVLKTASVFLKCHHHVDPEPFIALCEEDMCKCGEERECHCQAILEYARTCAQQGIILKGWPSESSCNLKCPFGMEYYECVSPCTKKCQSLNINEVCQEQCIDGCSCPVGKVLDGDQCVEASECSCTHKGKHYPPGSSISQDCNTCVCRHGAWVCTNEDCPGDCFVTGQSHFKSFDNKYFTFSGVCQYLLAKDCQDNSFAVVIETVQCADDPDSVCTRSALIRVQELVNSTIKLKHGGAVSLDGQDIQTPLMHGAVHIQHTVMASVRLTYKEDLQIDWDGYGKLLLKLGPTYSSKICGLCGNYNGNQKDDFLTSSGLIEAHVEDFGNSWKLNGDCLDVVKQDSDPCSLNPKRARYAEELCSVLMSAEFEPCHHEVNPAPYVKNCRYDVCACSDGKECLCSAVSTYATACSRKGVLINWRTSNFCAMKCSKDQVYQLCGTPCNQTCRSLSFPEPACKEVCMEGCYCPPGLFAMEDGECVPRSQCACYYDGEIYQPNDVFSNHFTICYCENGVMHCSTKDASNALFPDLFLDYSLSARVKRSLTCKPPLNKFVCPPSNPRAEGIECTKTCQNFDLECVSQGCISGCMCPQGWVRHKNKCIIPEKCPCFHSGREFAQGSSVKIDCNTCVCHNRKWECTENVCDGSCKTIGEAHYLTFDGMKYTFPGYCQYVLVQDYCSNHDGTFRILLENDGCGLLGEKCSKHITVLYDGGEIELSNRKVKIIKPLRDESDLEILRSGQYFILMLGKGISITWDLTTRVTVHLKQYYRGKVCGLCGNFDGIHNNDLLSSNNQLEVDPVNFGNSWKVNSGCADVSEFPSLCNGNVFKQVAVENSCNILVSDIFQECTQLIDPEPYWEICTYDTCACESIGDCACFCNAVAAYAQECTQQGIIVQWRSNNLCPLSCQEKNKAEPEYECEWRYNACAPACPVTCQHPEPLDCPLNCVEGCHAYCPPGKILDEDSEKCIDPAECSVCIHEGRHIPHGKMIILNREDPDHCQRCHCEGTNLSCSPCSKDMTTLVPVVSSTTTTTTTTATPEHTVMVPENVCSKMMDLAFMVDGSSKLSEEDFNTLKSFIVTIMEQLHIGQNKIRVAVLQFHSGIQKYFGLQEKKSPPELRKIVEDMEYSGAEAAFIGEALKYAALYVFGKAPRKNAPKIGILLTASTSPRKFDSALGLASRKKMTIIPIGVGPFISRSQIKLITSQSPSSQAFIMDNVDELKDHASEIIRYLCGLGVVPTAKPLKVATTAVPAITTSHTTSPPLTLSTSPAKRIKDIVIVIEGSDKVGENNFIETKKFVEEVVRRLNVGTETTHITIMQYSTTVTTEYTFTESQSKHDILERIKKIEYHGGSATNTGRALQHVTQTTLIESNGARDQVPHLVFMVTSNPSSDVITRISKNTEIIPIGVGPNVNITELDLISYPNKPTLVDGYEKLTTIVHTLLESCCEIETRSMTVSPQVITTLKPAAVTLAPLPPAVPCDEPMDIVVLLDGSTNIMEPQFEEMKTFVKELIKKVDIGNNGTQISVVQYGKTNTLEISWTDLQNKESLLDKVDAIQQRQAGLSRIGEALTYALLNTVPEARGGRPGVQKIAVILVTEQSTDNIENAAYTASVDRVTVFPIGIGKNYDVKQLETLAGEFNQGNIIHLNRVEDLPTMVTLDYGFINKLCKGTNKVCLDDDGNKRKPGEKWMLPDKCHSVTCLPGGQTSVQSHKINCDKLSKPVCRNNLPSIKVEETCGCRWSCPCMCMGSSTKHIVTFDGLAFKLTGNCSYMLFNDKEHDTEVILHNGPCHFVSNAMHNCMKSIEVKHKKTSVQLFDDMKVTVNGEVRLTPFTTGEIESVLYGAIMHEAKIPGIGFVLTFTPKNNEFTIQLSPLFVAKTSGLCGICDQNDMNDFMLRNGSVTPDSNTFIKEWTMQDSPDRICEMPVIEACTGTTPVSDECNILLSPLFEQCRKVVPHLPFFSLCKENSCHGEEICEIIAAYSLMCRLQGICTSWRSPHFCAMQCPSSLEYDYCRKGCTKQCESSANITQCPDSPTEGCFCPEGKVFFNGECANEDVCTQCIDENGTPRQVMETWIPSHEHCQICTCLDNRRINCTTKPCATATPPTCGPCEIPRLTNDAHQCCPEFECVCDLVTCVLPPVPKCEDGLVPVLTNPGECKPNYACACKKEECKLESAPSCSSHRKRTVEKTQCCDKYECTCNCVNSTVSCPLGYSSESVTNDCGCTTTTCNPDKVCVHHEVIYHTGHSWEENCKECTCTNEKDSITGLYIAECFEKTCSEICPPGETYTKEEGECCGKCKKANCQEVAFGTDGQEINHWHVVGDIWRSSLNPCLINECNMVNGEAFVQQKNVSCSHLKVPKCPTGFELQCNRVEDCCPTCECIPVNGCVLNGTIVGAGKTVIMDACNECECRVENDMITKFQLRCKKTTCKPCPDGYIAEKINGSCCGKCKPTVCSVKLKSGRIVKLKPNETIQDGCDSNHCKVNDQGEFVWEKRITSCPPFNREKCLAGGGKIAQITETCCERCVEAECKQVTGVIKTIMIDDCVTENNVNIHYCEGKCTSKAVYSLEKEKMENQCICCSATATEPMKVPLRCGNGTIVQHEVLNAKQCDCLSHECEK</sequence>
<dbReference type="GO" id="GO:0007596">
    <property type="term" value="P:blood coagulation"/>
    <property type="evidence" value="ECO:0007669"/>
    <property type="project" value="UniProtKB-KW"/>
</dbReference>
<proteinExistence type="predicted"/>
<evidence type="ECO:0000313" key="19">
    <source>
        <dbReference type="Ensembl" id="ENSLACP00000013213.2"/>
    </source>
</evidence>
<dbReference type="InterPro" id="IPR036084">
    <property type="entry name" value="Ser_inhib-like_sf"/>
</dbReference>
<dbReference type="InterPro" id="IPR006207">
    <property type="entry name" value="Cys_knot_C"/>
</dbReference>
<dbReference type="SMART" id="SM00216">
    <property type="entry name" value="VWD"/>
    <property type="match status" value="4"/>
</dbReference>
<evidence type="ECO:0000256" key="2">
    <source>
        <dbReference type="ARBA" id="ARBA00016619"/>
    </source>
</evidence>
<feature type="disulfide bond" evidence="13">
    <location>
        <begin position="2770"/>
        <end position="2824"/>
    </location>
</feature>
<evidence type="ECO:0000256" key="13">
    <source>
        <dbReference type="PROSITE-ProRule" id="PRU00039"/>
    </source>
</evidence>
<dbReference type="PROSITE" id="PS50184">
    <property type="entry name" value="VWFC_2"/>
    <property type="match status" value="3"/>
</dbReference>
<feature type="domain" description="VWFA" evidence="17">
    <location>
        <begin position="1274"/>
        <end position="1446"/>
    </location>
</feature>
<dbReference type="eggNOG" id="KOG1216">
    <property type="taxonomic scope" value="Eukaryota"/>
</dbReference>
<dbReference type="RefSeq" id="XP_006004294.1">
    <property type="nucleotide sequence ID" value="XM_006004232.3"/>
</dbReference>
<evidence type="ECO:0000256" key="11">
    <source>
        <dbReference type="ARBA" id="ARBA00023180"/>
    </source>
</evidence>
<evidence type="ECO:0000259" key="15">
    <source>
        <dbReference type="PROSITE" id="PS01225"/>
    </source>
</evidence>
<dbReference type="InterPro" id="IPR002035">
    <property type="entry name" value="VWF_A"/>
</dbReference>
<reference evidence="19" key="2">
    <citation type="submission" date="2025-08" db="UniProtKB">
        <authorList>
            <consortium name="Ensembl"/>
        </authorList>
    </citation>
    <scope>IDENTIFICATION</scope>
</reference>
<feature type="domain" description="VWFC" evidence="16">
    <location>
        <begin position="2600"/>
        <end position="2665"/>
    </location>
</feature>
<dbReference type="SUPFAM" id="SSF57603">
    <property type="entry name" value="FnI-like domain"/>
    <property type="match status" value="2"/>
</dbReference>
<dbReference type="SMART" id="SM00327">
    <property type="entry name" value="VWA"/>
    <property type="match status" value="3"/>
</dbReference>
<dbReference type="PROSITE" id="PS01185">
    <property type="entry name" value="CTCK_1"/>
    <property type="match status" value="1"/>
</dbReference>
<keyword evidence="10 13" id="KW-1015">Disulfide bond</keyword>
<evidence type="ECO:0000259" key="17">
    <source>
        <dbReference type="PROSITE" id="PS50234"/>
    </source>
</evidence>
<dbReference type="EMBL" id="AFYH01149054">
    <property type="status" value="NOT_ANNOTATED_CDS"/>
    <property type="molecule type" value="Genomic_DNA"/>
</dbReference>
<dbReference type="SUPFAM" id="SSF53300">
    <property type="entry name" value="vWA-like"/>
    <property type="match status" value="3"/>
</dbReference>
<evidence type="ECO:0000256" key="4">
    <source>
        <dbReference type="ARBA" id="ARBA00022530"/>
    </source>
</evidence>
<dbReference type="Pfam" id="PF23244">
    <property type="entry name" value="VWF"/>
    <property type="match status" value="1"/>
</dbReference>
<dbReference type="CDD" id="cd19941">
    <property type="entry name" value="TIL"/>
    <property type="match status" value="5"/>
</dbReference>
<dbReference type="SUPFAM" id="SSF57567">
    <property type="entry name" value="Serine protease inhibitors"/>
    <property type="match status" value="5"/>
</dbReference>
<evidence type="ECO:0000256" key="14">
    <source>
        <dbReference type="SAM" id="SignalP"/>
    </source>
</evidence>
<dbReference type="OMA" id="KFEACHH"/>
<evidence type="ECO:0000256" key="12">
    <source>
        <dbReference type="ARBA" id="ARBA00025858"/>
    </source>
</evidence>
<keyword evidence="3" id="KW-0964">Secreted</keyword>
<organism evidence="19 20">
    <name type="scientific">Latimeria chalumnae</name>
    <name type="common">Coelacanth</name>
    <dbReference type="NCBI Taxonomy" id="7897"/>
    <lineage>
        <taxon>Eukaryota</taxon>
        <taxon>Metazoa</taxon>
        <taxon>Chordata</taxon>
        <taxon>Craniata</taxon>
        <taxon>Vertebrata</taxon>
        <taxon>Euteleostomi</taxon>
        <taxon>Coelacanthiformes</taxon>
        <taxon>Coelacanthidae</taxon>
        <taxon>Latimeria</taxon>
    </lineage>
</organism>
<dbReference type="Pfam" id="PF16164">
    <property type="entry name" value="VWA_N2"/>
    <property type="match status" value="1"/>
</dbReference>
<keyword evidence="9" id="KW-0094">Blood coagulation</keyword>
<dbReference type="GeneTree" id="ENSGT00940000155810"/>
<gene>
    <name evidence="19" type="primary">VWF</name>
</gene>
<dbReference type="CTD" id="7450"/>
<dbReference type="Gene3D" id="2.10.25.10">
    <property type="entry name" value="Laminin"/>
    <property type="match status" value="4"/>
</dbReference>
<dbReference type="EMBL" id="AFYH01149053">
    <property type="status" value="NOT_ANNOTATED_CDS"/>
    <property type="molecule type" value="Genomic_DNA"/>
</dbReference>
<dbReference type="InterPro" id="IPR001846">
    <property type="entry name" value="VWF_type-D"/>
</dbReference>
<dbReference type="FunFam" id="2.10.25.10:FF:000674">
    <property type="entry name" value="Mucin-2"/>
    <property type="match status" value="1"/>
</dbReference>
<accession>H3AU92</accession>
<feature type="domain" description="VWFC" evidence="16">
    <location>
        <begin position="2274"/>
        <end position="2347"/>
    </location>
</feature>
<dbReference type="EMBL" id="AFYH01149051">
    <property type="status" value="NOT_ANNOTATED_CDS"/>
    <property type="molecule type" value="Genomic_DNA"/>
</dbReference>
<dbReference type="PROSITE" id="PS01208">
    <property type="entry name" value="VWFC_1"/>
    <property type="match status" value="3"/>
</dbReference>
<dbReference type="InterPro" id="IPR001007">
    <property type="entry name" value="VWF_dom"/>
</dbReference>
<dbReference type="CDD" id="cd01450">
    <property type="entry name" value="vWFA_subfamily_ECM"/>
    <property type="match status" value="3"/>
</dbReference>
<evidence type="ECO:0000259" key="18">
    <source>
        <dbReference type="PROSITE" id="PS51233"/>
    </source>
</evidence>
<evidence type="ECO:0000313" key="20">
    <source>
        <dbReference type="Proteomes" id="UP000008672"/>
    </source>
</evidence>
<keyword evidence="6" id="KW-0356">Hemostasis</keyword>
<dbReference type="Bgee" id="ENSLACG00000011635">
    <property type="expression patterns" value="Expressed in muscle tissue and 6 other cell types or tissues"/>
</dbReference>
<dbReference type="Pfam" id="PF01826">
    <property type="entry name" value="TIL"/>
    <property type="match status" value="2"/>
</dbReference>
<dbReference type="InterPro" id="IPR032361">
    <property type="entry name" value="VWA_N2"/>
</dbReference>
<feature type="domain" description="VWFD" evidence="18">
    <location>
        <begin position="35"/>
        <end position="203"/>
    </location>
</feature>
<dbReference type="InterPro" id="IPR014853">
    <property type="entry name" value="VWF/SSPO/ZAN-like_Cys-rich_dom"/>
</dbReference>
<dbReference type="SMART" id="SM00215">
    <property type="entry name" value="VWC_out"/>
    <property type="match status" value="2"/>
</dbReference>
<keyword evidence="11" id="KW-0325">Glycoprotein</keyword>
<dbReference type="FunCoup" id="H3AU92">
    <property type="interactions" value="418"/>
</dbReference>
<keyword evidence="4" id="KW-0272">Extracellular matrix</keyword>
<dbReference type="OrthoDB" id="6262482at2759"/>
<dbReference type="PRINTS" id="PR00453">
    <property type="entry name" value="VWFADOMAIN"/>
</dbReference>
<dbReference type="PANTHER" id="PTHR11339">
    <property type="entry name" value="EXTRACELLULAR MATRIX GLYCOPROTEIN RELATED"/>
    <property type="match status" value="1"/>
</dbReference>
<evidence type="ECO:0000256" key="9">
    <source>
        <dbReference type="ARBA" id="ARBA00023084"/>
    </source>
</evidence>
<feature type="domain" description="VWFA" evidence="17">
    <location>
        <begin position="1703"/>
        <end position="1884"/>
    </location>
</feature>
<dbReference type="PROSITE" id="PS50234">
    <property type="entry name" value="VWFA"/>
    <property type="match status" value="3"/>
</dbReference>
<keyword evidence="14" id="KW-0732">Signal</keyword>
<keyword evidence="5" id="KW-0165">Cleavage on pair of basic residues</keyword>
<dbReference type="SMART" id="SM00041">
    <property type="entry name" value="CT"/>
    <property type="match status" value="1"/>
</dbReference>
<feature type="chain" id="PRO_5003580219" description="von Willebrand factor" evidence="14">
    <location>
        <begin position="29"/>
        <end position="2833"/>
    </location>
</feature>
<dbReference type="InterPro" id="IPR050780">
    <property type="entry name" value="Mucin_vWF_Thrombospondin_sf"/>
</dbReference>
<comment type="subcellular location">
    <subcellularLocation>
        <location evidence="1">Secreted</location>
        <location evidence="1">Extracellular space</location>
        <location evidence="1">Extracellular matrix</location>
    </subcellularLocation>
</comment>
<evidence type="ECO:0000256" key="6">
    <source>
        <dbReference type="ARBA" id="ARBA00022696"/>
    </source>
</evidence>
<dbReference type="GO" id="GO:0031589">
    <property type="term" value="P:cell-substrate adhesion"/>
    <property type="evidence" value="ECO:0007669"/>
    <property type="project" value="TreeGrafter"/>
</dbReference>
<evidence type="ECO:0000259" key="16">
    <source>
        <dbReference type="PROSITE" id="PS50184"/>
    </source>
</evidence>
<dbReference type="Pfam" id="PF25962">
    <property type="entry name" value="TIL_OTOGL_Mucin"/>
    <property type="match status" value="1"/>
</dbReference>
<dbReference type="InterPro" id="IPR036465">
    <property type="entry name" value="vWFA_dom_sf"/>
</dbReference>
<reference evidence="19" key="3">
    <citation type="submission" date="2025-09" db="UniProtKB">
        <authorList>
            <consortium name="Ensembl"/>
        </authorList>
    </citation>
    <scope>IDENTIFICATION</scope>
</reference>
<feature type="disulfide bond" evidence="13">
    <location>
        <begin position="2744"/>
        <end position="2794"/>
    </location>
</feature>
<dbReference type="FunFam" id="2.10.25.10:FF:000284">
    <property type="entry name" value="von Willebrand factor"/>
    <property type="match status" value="1"/>
</dbReference>
<evidence type="ECO:0000256" key="3">
    <source>
        <dbReference type="ARBA" id="ARBA00022525"/>
    </source>
</evidence>
<dbReference type="PANTHER" id="PTHR11339:SF361">
    <property type="entry name" value="VON WILLEBRAND FACTOR"/>
    <property type="match status" value="1"/>
</dbReference>
<evidence type="ECO:0000256" key="8">
    <source>
        <dbReference type="ARBA" id="ARBA00022889"/>
    </source>
</evidence>
<dbReference type="SMART" id="SM00214">
    <property type="entry name" value="VWC"/>
    <property type="match status" value="7"/>
</dbReference>
<dbReference type="Pfam" id="PF00092">
    <property type="entry name" value="VWA"/>
    <property type="match status" value="3"/>
</dbReference>
<dbReference type="Ensembl" id="ENSLACT00000013309.2">
    <property type="protein sequence ID" value="ENSLACP00000013213.2"/>
    <property type="gene ID" value="ENSLACG00000011635.2"/>
</dbReference>
<dbReference type="GO" id="GO:0031012">
    <property type="term" value="C:extracellular matrix"/>
    <property type="evidence" value="ECO:0007669"/>
    <property type="project" value="TreeGrafter"/>
</dbReference>
<dbReference type="FunFam" id="2.10.25.10:FF:000055">
    <property type="entry name" value="alpha-tectorin isoform X1"/>
    <property type="match status" value="1"/>
</dbReference>
<evidence type="ECO:0000256" key="7">
    <source>
        <dbReference type="ARBA" id="ARBA00022737"/>
    </source>
</evidence>
<protein>
    <recommendedName>
        <fullName evidence="2">von Willebrand factor</fullName>
    </recommendedName>
</protein>
<evidence type="ECO:0000256" key="10">
    <source>
        <dbReference type="ARBA" id="ARBA00023157"/>
    </source>
</evidence>
<keyword evidence="7" id="KW-0677">Repeat</keyword>
<feature type="domain" description="VWFA" evidence="17">
    <location>
        <begin position="1494"/>
        <end position="1660"/>
    </location>
</feature>
<dbReference type="KEGG" id="lcm:102356867"/>
<dbReference type="Pfam" id="PF00094">
    <property type="entry name" value="VWD"/>
    <property type="match status" value="4"/>
</dbReference>
<dbReference type="SMART" id="SM00832">
    <property type="entry name" value="C8"/>
    <property type="match status" value="4"/>
</dbReference>
<dbReference type="EMBL" id="AFYH01149050">
    <property type="status" value="NOT_ANNOTATED_CDS"/>
    <property type="molecule type" value="Genomic_DNA"/>
</dbReference>
<keyword evidence="8" id="KW-0130">Cell adhesion</keyword>
<dbReference type="Pfam" id="PF08742">
    <property type="entry name" value="C8"/>
    <property type="match status" value="4"/>
</dbReference>
<dbReference type="PROSITE" id="PS51233">
    <property type="entry name" value="VWFD"/>
    <property type="match status" value="4"/>
</dbReference>
<dbReference type="PROSITE" id="PS01225">
    <property type="entry name" value="CTCK_2"/>
    <property type="match status" value="1"/>
</dbReference>
<feature type="domain" description="VWFD" evidence="18">
    <location>
        <begin position="1961"/>
        <end position="2139"/>
    </location>
</feature>
<feature type="disulfide bond" evidence="13">
    <location>
        <begin position="2774"/>
        <end position="2826"/>
    </location>
</feature>
<dbReference type="Gene3D" id="3.40.50.410">
    <property type="entry name" value="von Willebrand factor, type A domain"/>
    <property type="match status" value="3"/>
</dbReference>
<dbReference type="EMBL" id="AFYH01149058">
    <property type="status" value="NOT_ANNOTATED_CDS"/>
    <property type="molecule type" value="Genomic_DNA"/>
</dbReference>
<feature type="signal peptide" evidence="14">
    <location>
        <begin position="1"/>
        <end position="28"/>
    </location>
</feature>
<feature type="disulfide bond" evidence="13">
    <location>
        <begin position="2759"/>
        <end position="2808"/>
    </location>
</feature>
<name>H3AU92_LATCH</name>
<evidence type="ECO:0000256" key="5">
    <source>
        <dbReference type="ARBA" id="ARBA00022685"/>
    </source>
</evidence>
<dbReference type="Proteomes" id="UP000008672">
    <property type="component" value="Unassembled WGS sequence"/>
</dbReference>
<comment type="subunit">
    <text evidence="12">Multimeric. Interacts with F8.</text>
</comment>
<dbReference type="STRING" id="7897.ENSLACP00000013213"/>
<evidence type="ECO:0000256" key="1">
    <source>
        <dbReference type="ARBA" id="ARBA00004498"/>
    </source>
</evidence>
<feature type="domain" description="VWFC" evidence="16">
    <location>
        <begin position="2448"/>
        <end position="2514"/>
    </location>
</feature>
<dbReference type="EMBL" id="AFYH01149055">
    <property type="status" value="NOT_ANNOTATED_CDS"/>
    <property type="molecule type" value="Genomic_DNA"/>
</dbReference>
<keyword evidence="20" id="KW-1185">Reference proteome</keyword>
<dbReference type="EMBL" id="AFYH01149059">
    <property type="status" value="NOT_ANNOTATED_CDS"/>
    <property type="molecule type" value="Genomic_DNA"/>
</dbReference>